<dbReference type="AlphaFoldDB" id="A0A7C9F561"/>
<evidence type="ECO:0000259" key="1">
    <source>
        <dbReference type="Pfam" id="PF01850"/>
    </source>
</evidence>
<gene>
    <name evidence="2" type="ORF">GBK04_21350</name>
</gene>
<dbReference type="Proteomes" id="UP000479293">
    <property type="component" value="Unassembled WGS sequence"/>
</dbReference>
<dbReference type="Gene3D" id="3.40.50.1010">
    <property type="entry name" value="5'-nuclease"/>
    <property type="match status" value="1"/>
</dbReference>
<sequence>MRLLLDTHILIWYIMGDETLPMSWREQIQSHRNQKFVSIASLWEIAIKTNIGKLTIIYPLDQLIPAEFELLPIATSHLLAYQQLPLHHRDPFDRILIAQAQTDGFTIMTKDSNFALYDVDLLA</sequence>
<dbReference type="PANTHER" id="PTHR36173">
    <property type="entry name" value="RIBONUCLEASE VAPC16-RELATED"/>
    <property type="match status" value="1"/>
</dbReference>
<dbReference type="InterPro" id="IPR052919">
    <property type="entry name" value="TA_system_RNase"/>
</dbReference>
<dbReference type="InterPro" id="IPR041705">
    <property type="entry name" value="PIN_Sll0205"/>
</dbReference>
<accession>A0A7C9F561</accession>
<evidence type="ECO:0000313" key="2">
    <source>
        <dbReference type="EMBL" id="MPR35825.1"/>
    </source>
</evidence>
<evidence type="ECO:0000313" key="3">
    <source>
        <dbReference type="Proteomes" id="UP000479293"/>
    </source>
</evidence>
<protein>
    <submittedName>
        <fullName evidence="2">PIN domain-containing protein</fullName>
    </submittedName>
</protein>
<keyword evidence="3" id="KW-1185">Reference proteome</keyword>
<feature type="domain" description="PIN" evidence="1">
    <location>
        <begin position="4"/>
        <end position="118"/>
    </location>
</feature>
<dbReference type="CDD" id="cd09872">
    <property type="entry name" value="PIN_Sll0205-like"/>
    <property type="match status" value="1"/>
</dbReference>
<dbReference type="RefSeq" id="WP_152763203.1">
    <property type="nucleotide sequence ID" value="NZ_WHLY01000002.1"/>
</dbReference>
<proteinExistence type="predicted"/>
<dbReference type="PANTHER" id="PTHR36173:SF2">
    <property type="entry name" value="RIBONUCLEASE VAPC16"/>
    <property type="match status" value="1"/>
</dbReference>
<dbReference type="Pfam" id="PF01850">
    <property type="entry name" value="PIN"/>
    <property type="match status" value="1"/>
</dbReference>
<dbReference type="EMBL" id="WHLY01000002">
    <property type="protein sequence ID" value="MPR35825.1"/>
    <property type="molecule type" value="Genomic_DNA"/>
</dbReference>
<dbReference type="SUPFAM" id="SSF88723">
    <property type="entry name" value="PIN domain-like"/>
    <property type="match status" value="1"/>
</dbReference>
<dbReference type="InterPro" id="IPR002716">
    <property type="entry name" value="PIN_dom"/>
</dbReference>
<reference evidence="2 3" key="1">
    <citation type="submission" date="2019-10" db="EMBL/GenBank/DDBJ databases">
        <title>Draft Genome Sequence of Cytophagaceae sp. SJW1-29.</title>
        <authorList>
            <person name="Choi A."/>
        </authorList>
    </citation>
    <scope>NUCLEOTIDE SEQUENCE [LARGE SCALE GENOMIC DNA]</scope>
    <source>
        <strain evidence="2 3">SJW1-29</strain>
    </source>
</reference>
<organism evidence="2 3">
    <name type="scientific">Salmonirosea aquatica</name>
    <dbReference type="NCBI Taxonomy" id="2654236"/>
    <lineage>
        <taxon>Bacteria</taxon>
        <taxon>Pseudomonadati</taxon>
        <taxon>Bacteroidota</taxon>
        <taxon>Cytophagia</taxon>
        <taxon>Cytophagales</taxon>
        <taxon>Spirosomataceae</taxon>
        <taxon>Salmonirosea</taxon>
    </lineage>
</organism>
<comment type="caution">
    <text evidence="2">The sequence shown here is derived from an EMBL/GenBank/DDBJ whole genome shotgun (WGS) entry which is preliminary data.</text>
</comment>
<name>A0A7C9F561_9BACT</name>
<dbReference type="InterPro" id="IPR029060">
    <property type="entry name" value="PIN-like_dom_sf"/>
</dbReference>